<evidence type="ECO:0000256" key="6">
    <source>
        <dbReference type="ARBA" id="ARBA00023002"/>
    </source>
</evidence>
<feature type="domain" description="Ribonucleotide reductase alpha-helical" evidence="11">
    <location>
        <begin position="12"/>
        <end position="118"/>
    </location>
</feature>
<comment type="cofactor">
    <cofactor evidence="1">
        <name>adenosylcob(III)alamin</name>
        <dbReference type="ChEBI" id="CHEBI:18408"/>
    </cofactor>
</comment>
<evidence type="ECO:0000259" key="12">
    <source>
        <dbReference type="Pfam" id="PF21995"/>
    </source>
</evidence>
<accession>A0A0F9QE94</accession>
<dbReference type="GO" id="GO:0004748">
    <property type="term" value="F:ribonucleoside-diphosphate reductase activity, thioredoxin disulfide as acceptor"/>
    <property type="evidence" value="ECO:0007669"/>
    <property type="project" value="TreeGrafter"/>
</dbReference>
<evidence type="ECO:0000313" key="13">
    <source>
        <dbReference type="EMBL" id="KKN40829.1"/>
    </source>
</evidence>
<dbReference type="InterPro" id="IPR054158">
    <property type="entry name" value="RNR-II_ins_dom"/>
</dbReference>
<evidence type="ECO:0000256" key="7">
    <source>
        <dbReference type="ARBA" id="ARBA00023157"/>
    </source>
</evidence>
<evidence type="ECO:0000256" key="2">
    <source>
        <dbReference type="ARBA" id="ARBA00005654"/>
    </source>
</evidence>
<comment type="catalytic activity">
    <reaction evidence="10">
        <text>a 2'-deoxyribonucleoside 5'-triphosphate + [thioredoxin]-disulfide + H2O = a ribonucleoside 5'-triphosphate + [thioredoxin]-dithiol</text>
        <dbReference type="Rhea" id="RHEA:12701"/>
        <dbReference type="Rhea" id="RHEA-COMP:10698"/>
        <dbReference type="Rhea" id="RHEA-COMP:10700"/>
        <dbReference type="ChEBI" id="CHEBI:15377"/>
        <dbReference type="ChEBI" id="CHEBI:29950"/>
        <dbReference type="ChEBI" id="CHEBI:50058"/>
        <dbReference type="ChEBI" id="CHEBI:61557"/>
        <dbReference type="ChEBI" id="CHEBI:61560"/>
        <dbReference type="EC" id="1.17.4.2"/>
    </reaction>
</comment>
<keyword evidence="4" id="KW-0846">Cobalamin</keyword>
<evidence type="ECO:0000256" key="8">
    <source>
        <dbReference type="ARBA" id="ARBA00023284"/>
    </source>
</evidence>
<dbReference type="InterPro" id="IPR050862">
    <property type="entry name" value="RdRp_reductase_class-2"/>
</dbReference>
<protein>
    <recommendedName>
        <fullName evidence="3">ribonucleoside-triphosphate reductase (thioredoxin)</fullName>
        <ecNumber evidence="3">1.17.4.2</ecNumber>
    </recommendedName>
</protein>
<dbReference type="SUPFAM" id="SSF51998">
    <property type="entry name" value="PFL-like glycyl radical enzymes"/>
    <property type="match status" value="1"/>
</dbReference>
<dbReference type="InterPro" id="IPR040763">
    <property type="entry name" value="RNR_alpha_hel"/>
</dbReference>
<dbReference type="GO" id="GO:0006260">
    <property type="term" value="P:DNA replication"/>
    <property type="evidence" value="ECO:0007669"/>
    <property type="project" value="UniProtKB-KW"/>
</dbReference>
<dbReference type="AlphaFoldDB" id="A0A0F9QE94"/>
<evidence type="ECO:0000256" key="1">
    <source>
        <dbReference type="ARBA" id="ARBA00001922"/>
    </source>
</evidence>
<dbReference type="Pfam" id="PF17975">
    <property type="entry name" value="RNR_Alpha"/>
    <property type="match status" value="1"/>
</dbReference>
<dbReference type="Gene3D" id="3.20.70.20">
    <property type="match status" value="3"/>
</dbReference>
<evidence type="ECO:0000256" key="5">
    <source>
        <dbReference type="ARBA" id="ARBA00022705"/>
    </source>
</evidence>
<evidence type="ECO:0000256" key="4">
    <source>
        <dbReference type="ARBA" id="ARBA00022628"/>
    </source>
</evidence>
<keyword evidence="6" id="KW-0560">Oxidoreductase</keyword>
<dbReference type="PANTHER" id="PTHR43371:SF1">
    <property type="entry name" value="RIBONUCLEOSIDE-DIPHOSPHATE REDUCTASE"/>
    <property type="match status" value="1"/>
</dbReference>
<evidence type="ECO:0000256" key="3">
    <source>
        <dbReference type="ARBA" id="ARBA00012275"/>
    </source>
</evidence>
<keyword evidence="7" id="KW-1015">Disulfide bond</keyword>
<dbReference type="Pfam" id="PF21995">
    <property type="entry name" value="RNR-II_ins_dom"/>
    <property type="match status" value="1"/>
</dbReference>
<keyword evidence="8" id="KW-0676">Redox-active center</keyword>
<keyword evidence="5" id="KW-0235">DNA replication</keyword>
<dbReference type="PANTHER" id="PTHR43371">
    <property type="entry name" value="VITAMIN B12-DEPENDENT RIBONUCLEOTIDE REDUCTASE"/>
    <property type="match status" value="1"/>
</dbReference>
<name>A0A0F9QE94_9ZZZZ</name>
<evidence type="ECO:0000256" key="9">
    <source>
        <dbReference type="ARBA" id="ARBA00023285"/>
    </source>
</evidence>
<dbReference type="GO" id="GO:0008998">
    <property type="term" value="F:ribonucleoside-triphosphate reductase (thioredoxin) activity"/>
    <property type="evidence" value="ECO:0007669"/>
    <property type="project" value="UniProtKB-EC"/>
</dbReference>
<dbReference type="EMBL" id="LAZR01001684">
    <property type="protein sequence ID" value="KKN40829.1"/>
    <property type="molecule type" value="Genomic_DNA"/>
</dbReference>
<comment type="caution">
    <text evidence="13">The sequence shown here is derived from an EMBL/GenBank/DDBJ whole genome shotgun (WGS) entry which is preliminary data.</text>
</comment>
<dbReference type="EC" id="1.17.4.2" evidence="3"/>
<dbReference type="GO" id="GO:0031419">
    <property type="term" value="F:cobalamin binding"/>
    <property type="evidence" value="ECO:0007669"/>
    <property type="project" value="UniProtKB-KW"/>
</dbReference>
<gene>
    <name evidence="13" type="ORF">LCGC14_0729710</name>
</gene>
<proteinExistence type="inferred from homology"/>
<keyword evidence="9" id="KW-0170">Cobalt</keyword>
<feature type="domain" description="B12-dependent ribonucleotide reductase insertion" evidence="12">
    <location>
        <begin position="181"/>
        <end position="238"/>
    </location>
</feature>
<evidence type="ECO:0000259" key="11">
    <source>
        <dbReference type="Pfam" id="PF17975"/>
    </source>
</evidence>
<organism evidence="13">
    <name type="scientific">marine sediment metagenome</name>
    <dbReference type="NCBI Taxonomy" id="412755"/>
    <lineage>
        <taxon>unclassified sequences</taxon>
        <taxon>metagenomes</taxon>
        <taxon>ecological metagenomes</taxon>
    </lineage>
</organism>
<sequence length="720" mass="81286">MIVEKRFHLPQSIIAEVAARFKPSFGFGGFGEIVYYRTYSRPIDLDSPIERPETKNETWLDTCVRVVEGCFSIRKDWYYKIGLKWEEAKWQAIARQMLEYLYQMKFLAPGRGLFSMGSEHVFNIGSMALNNCANTNISCDSLADDLAWSMDALMCGCGVGYKLEISGPLVIQVNPKALNSFDVIPDTREGWVNSVHDLIKAQLKGFDFEFDYDSIRAFGEPIKGFGGVASGPAPLMILHCRIRHFFKLYQEGKINKTRFICDLINAVGTCVVSGNVRRGAQIIIGSPNDLTFLDLKNYKVHTDNETATKIQRVHERTFEYSKTGDNRGEGYDDCLNYLNNNDLPSESYLADRLNISSLSNNSCFLDSASSFSYLETIAQKNADFVDMGMINVMNIQRYGRFGHRYTDNDYLRLDHATSCNPCGEIPLEDKELCNLVELFPTRCESVQELKVVARIATIYAQSVSLLMTHSYETNSVLSKNRRIGVSISGIADWLDQQGAARLTKIFREVYLVVRQTARAMAQESGVPEPIRVTTVKPSGTISQLAGVSSGMHFPTFQYAIRRIRISIDSPLGELMKAANIPWEPDIAQVNTNVFSYPINQGKTRPATKVSAWEQFALLAMLQREWSDNMVSCTVYWNPETEKNQIEQMLGQFAPLIKSVSLLPHSPKGAFKQMPYEGISSEQFIELKRKIKPIDFSNYNSLGKMENPDATLYCENDSCEI</sequence>
<evidence type="ECO:0000256" key="10">
    <source>
        <dbReference type="ARBA" id="ARBA00048987"/>
    </source>
</evidence>
<reference evidence="13" key="1">
    <citation type="journal article" date="2015" name="Nature">
        <title>Complex archaea that bridge the gap between prokaryotes and eukaryotes.</title>
        <authorList>
            <person name="Spang A."/>
            <person name="Saw J.H."/>
            <person name="Jorgensen S.L."/>
            <person name="Zaremba-Niedzwiedzka K."/>
            <person name="Martijn J."/>
            <person name="Lind A.E."/>
            <person name="van Eijk R."/>
            <person name="Schleper C."/>
            <person name="Guy L."/>
            <person name="Ettema T.J."/>
        </authorList>
    </citation>
    <scope>NUCLEOTIDE SEQUENCE</scope>
</reference>
<comment type="similarity">
    <text evidence="2">Belongs to the class II ribonucleoside-triphosphate reductase family.</text>
</comment>